<accession>A0A9R1VAG7</accession>
<sequence>MDVDWKIKTYEKEHRWLQTRNVKACTYKFLAKKIVQQIESNPTVPTRALQEQLQHEYQVDTSKMNVFRAKTDELNQVRGDYAGKYATLRDYVQELLIHEVTLLILPTTVYKHPQSSFLSSHIRSHLSYCNTVNFKKSFHIL</sequence>
<reference evidence="1 2" key="1">
    <citation type="journal article" date="2017" name="Nat. Commun.">
        <title>Genome assembly with in vitro proximity ligation data and whole-genome triplication in lettuce.</title>
        <authorList>
            <person name="Reyes-Chin-Wo S."/>
            <person name="Wang Z."/>
            <person name="Yang X."/>
            <person name="Kozik A."/>
            <person name="Arikit S."/>
            <person name="Song C."/>
            <person name="Xia L."/>
            <person name="Froenicke L."/>
            <person name="Lavelle D.O."/>
            <person name="Truco M.J."/>
            <person name="Xia R."/>
            <person name="Zhu S."/>
            <person name="Xu C."/>
            <person name="Xu H."/>
            <person name="Xu X."/>
            <person name="Cox K."/>
            <person name="Korf I."/>
            <person name="Meyers B.C."/>
            <person name="Michelmore R.W."/>
        </authorList>
    </citation>
    <scope>NUCLEOTIDE SEQUENCE [LARGE SCALE GENOMIC DNA]</scope>
    <source>
        <strain evidence="2">cv. Salinas</strain>
        <tissue evidence="1">Seedlings</tissue>
    </source>
</reference>
<dbReference type="AlphaFoldDB" id="A0A9R1VAG7"/>
<dbReference type="PANTHER" id="PTHR31973">
    <property type="entry name" value="POLYPROTEIN, PUTATIVE-RELATED"/>
    <property type="match status" value="1"/>
</dbReference>
<name>A0A9R1VAG7_LACSA</name>
<dbReference type="PANTHER" id="PTHR31973:SF190">
    <property type="entry name" value="MULE TRANSPOSASE DOMAIN-CONTAINING PROTEIN"/>
    <property type="match status" value="1"/>
</dbReference>
<evidence type="ECO:0000313" key="1">
    <source>
        <dbReference type="EMBL" id="KAJ0202423.1"/>
    </source>
</evidence>
<comment type="caution">
    <text evidence="1">The sequence shown here is derived from an EMBL/GenBank/DDBJ whole genome shotgun (WGS) entry which is preliminary data.</text>
</comment>
<dbReference type="Proteomes" id="UP000235145">
    <property type="component" value="Unassembled WGS sequence"/>
</dbReference>
<dbReference type="EMBL" id="NBSK02000006">
    <property type="protein sequence ID" value="KAJ0202423.1"/>
    <property type="molecule type" value="Genomic_DNA"/>
</dbReference>
<organism evidence="1 2">
    <name type="scientific">Lactuca sativa</name>
    <name type="common">Garden lettuce</name>
    <dbReference type="NCBI Taxonomy" id="4236"/>
    <lineage>
        <taxon>Eukaryota</taxon>
        <taxon>Viridiplantae</taxon>
        <taxon>Streptophyta</taxon>
        <taxon>Embryophyta</taxon>
        <taxon>Tracheophyta</taxon>
        <taxon>Spermatophyta</taxon>
        <taxon>Magnoliopsida</taxon>
        <taxon>eudicotyledons</taxon>
        <taxon>Gunneridae</taxon>
        <taxon>Pentapetalae</taxon>
        <taxon>asterids</taxon>
        <taxon>campanulids</taxon>
        <taxon>Asterales</taxon>
        <taxon>Asteraceae</taxon>
        <taxon>Cichorioideae</taxon>
        <taxon>Cichorieae</taxon>
        <taxon>Lactucinae</taxon>
        <taxon>Lactuca</taxon>
    </lineage>
</organism>
<proteinExistence type="predicted"/>
<protein>
    <submittedName>
        <fullName evidence="1">Uncharacterized protein</fullName>
    </submittedName>
</protein>
<gene>
    <name evidence="1" type="ORF">LSAT_V11C600321700</name>
</gene>
<evidence type="ECO:0000313" key="2">
    <source>
        <dbReference type="Proteomes" id="UP000235145"/>
    </source>
</evidence>
<keyword evidence="2" id="KW-1185">Reference proteome</keyword>